<dbReference type="GO" id="GO:0009253">
    <property type="term" value="P:peptidoglycan catabolic process"/>
    <property type="evidence" value="ECO:0007669"/>
    <property type="project" value="InterPro"/>
</dbReference>
<gene>
    <name evidence="3" type="ORF">EOE18_02700</name>
</gene>
<proteinExistence type="inferred from homology"/>
<accession>A0A437NAE7</accession>
<dbReference type="GO" id="GO:0016998">
    <property type="term" value="P:cell wall macromolecule catabolic process"/>
    <property type="evidence" value="ECO:0007669"/>
    <property type="project" value="InterPro"/>
</dbReference>
<keyword evidence="4" id="KW-1185">Reference proteome</keyword>
<dbReference type="InterPro" id="IPR002053">
    <property type="entry name" value="Glyco_hydro_25"/>
</dbReference>
<dbReference type="GO" id="GO:0003796">
    <property type="term" value="F:lysozyme activity"/>
    <property type="evidence" value="ECO:0007669"/>
    <property type="project" value="InterPro"/>
</dbReference>
<organism evidence="3 4">
    <name type="scientific">Novosphingobium umbonatum</name>
    <dbReference type="NCBI Taxonomy" id="1908524"/>
    <lineage>
        <taxon>Bacteria</taxon>
        <taxon>Pseudomonadati</taxon>
        <taxon>Pseudomonadota</taxon>
        <taxon>Alphaproteobacteria</taxon>
        <taxon>Sphingomonadales</taxon>
        <taxon>Sphingomonadaceae</taxon>
        <taxon>Novosphingobium</taxon>
    </lineage>
</organism>
<comment type="caution">
    <text evidence="3">The sequence shown here is derived from an EMBL/GenBank/DDBJ whole genome shotgun (WGS) entry which is preliminary data.</text>
</comment>
<dbReference type="AlphaFoldDB" id="A0A437NAE7"/>
<protein>
    <submittedName>
        <fullName evidence="3">Lysozyme</fullName>
    </submittedName>
</protein>
<dbReference type="CDD" id="cd00599">
    <property type="entry name" value="GH25_muramidase"/>
    <property type="match status" value="1"/>
</dbReference>
<comment type="similarity">
    <text evidence="1">Belongs to the glycosyl hydrolase 25 family.</text>
</comment>
<dbReference type="Proteomes" id="UP000282837">
    <property type="component" value="Unassembled WGS sequence"/>
</dbReference>
<dbReference type="PROSITE" id="PS51904">
    <property type="entry name" value="GLYCOSYL_HYDROL_F25_2"/>
    <property type="match status" value="1"/>
</dbReference>
<dbReference type="Gene3D" id="3.20.20.80">
    <property type="entry name" value="Glycosidases"/>
    <property type="match status" value="1"/>
</dbReference>
<evidence type="ECO:0000256" key="1">
    <source>
        <dbReference type="ARBA" id="ARBA00010646"/>
    </source>
</evidence>
<feature type="region of interest" description="Disordered" evidence="2">
    <location>
        <begin position="1"/>
        <end position="20"/>
    </location>
</feature>
<dbReference type="Pfam" id="PF01183">
    <property type="entry name" value="Glyco_hydro_25"/>
    <property type="match status" value="1"/>
</dbReference>
<evidence type="ECO:0000256" key="2">
    <source>
        <dbReference type="SAM" id="MobiDB-lite"/>
    </source>
</evidence>
<dbReference type="EMBL" id="SACO01000002">
    <property type="protein sequence ID" value="RVU06890.1"/>
    <property type="molecule type" value="Genomic_DNA"/>
</dbReference>
<sequence length="247" mass="27030">MSRRKTRSRKAPRQQARGQGGIPARWRWTAVLALVLVLGGAYAWWSVRHWQPSRATYPVQGALVGQVDGDLDFTALKAVGADFVYVEASASAFARDPAVVKNLDAAKAAGLQVGALHKYDPCQPADKQAANFVTVVPRDRKLLPPVVELEQLADHCPVKVSDAAVVSELMTFLNQIEAHSGKSAILKLGPDFETTYHISGALDRALWLTQDRVSPDYGGRPWALWTANSALMTNASDQPLRWVVVHQ</sequence>
<reference evidence="3 4" key="1">
    <citation type="submission" date="2019-01" db="EMBL/GenBank/DDBJ databases">
        <authorList>
            <person name="Chen W.-M."/>
        </authorList>
    </citation>
    <scope>NUCLEOTIDE SEQUENCE [LARGE SCALE GENOMIC DNA]</scope>
    <source>
        <strain evidence="3 4">FSY-9</strain>
    </source>
</reference>
<dbReference type="SUPFAM" id="SSF51445">
    <property type="entry name" value="(Trans)glycosidases"/>
    <property type="match status" value="1"/>
</dbReference>
<evidence type="ECO:0000313" key="3">
    <source>
        <dbReference type="EMBL" id="RVU06890.1"/>
    </source>
</evidence>
<dbReference type="InterPro" id="IPR017853">
    <property type="entry name" value="GH"/>
</dbReference>
<name>A0A437NAE7_9SPHN</name>
<dbReference type="OrthoDB" id="9798192at2"/>
<evidence type="ECO:0000313" key="4">
    <source>
        <dbReference type="Proteomes" id="UP000282837"/>
    </source>
</evidence>
<dbReference type="RefSeq" id="WP_127705990.1">
    <property type="nucleotide sequence ID" value="NZ_SACO01000002.1"/>
</dbReference>
<feature type="compositionally biased region" description="Basic residues" evidence="2">
    <location>
        <begin position="1"/>
        <end position="12"/>
    </location>
</feature>